<feature type="signal peptide" evidence="1">
    <location>
        <begin position="1"/>
        <end position="17"/>
    </location>
</feature>
<evidence type="ECO:0008006" key="4">
    <source>
        <dbReference type="Google" id="ProtNLM"/>
    </source>
</evidence>
<protein>
    <recommendedName>
        <fullName evidence="4">Thioredoxin-like fold domain-containing protein</fullName>
    </recommendedName>
</protein>
<name>A0AAV7JAQ9_9METZ</name>
<dbReference type="Gene3D" id="3.40.30.10">
    <property type="entry name" value="Glutaredoxin"/>
    <property type="match status" value="1"/>
</dbReference>
<keyword evidence="1" id="KW-0732">Signal</keyword>
<dbReference type="InterPro" id="IPR036249">
    <property type="entry name" value="Thioredoxin-like_sf"/>
</dbReference>
<gene>
    <name evidence="2" type="ORF">LOD99_13050</name>
</gene>
<accession>A0AAV7JAQ9</accession>
<evidence type="ECO:0000256" key="1">
    <source>
        <dbReference type="SAM" id="SignalP"/>
    </source>
</evidence>
<dbReference type="PANTHER" id="PTHR33875">
    <property type="entry name" value="OS09G0542200 PROTEIN"/>
    <property type="match status" value="1"/>
</dbReference>
<dbReference type="AlphaFoldDB" id="A0AAV7JAQ9"/>
<keyword evidence="3" id="KW-1185">Reference proteome</keyword>
<evidence type="ECO:0000313" key="3">
    <source>
        <dbReference type="Proteomes" id="UP001165289"/>
    </source>
</evidence>
<proteinExistence type="predicted"/>
<dbReference type="SUPFAM" id="SSF52833">
    <property type="entry name" value="Thioredoxin-like"/>
    <property type="match status" value="1"/>
</dbReference>
<feature type="chain" id="PRO_5044023558" description="Thioredoxin-like fold domain-containing protein" evidence="1">
    <location>
        <begin position="18"/>
        <end position="206"/>
    </location>
</feature>
<organism evidence="2 3">
    <name type="scientific">Oopsacas minuta</name>
    <dbReference type="NCBI Taxonomy" id="111878"/>
    <lineage>
        <taxon>Eukaryota</taxon>
        <taxon>Metazoa</taxon>
        <taxon>Porifera</taxon>
        <taxon>Hexactinellida</taxon>
        <taxon>Hexasterophora</taxon>
        <taxon>Lyssacinosida</taxon>
        <taxon>Leucopsacidae</taxon>
        <taxon>Oopsacas</taxon>
    </lineage>
</organism>
<reference evidence="2 3" key="1">
    <citation type="journal article" date="2023" name="BMC Biol.">
        <title>The compact genome of the sponge Oopsacas minuta (Hexactinellida) is lacking key metazoan core genes.</title>
        <authorList>
            <person name="Santini S."/>
            <person name="Schenkelaars Q."/>
            <person name="Jourda C."/>
            <person name="Duchesne M."/>
            <person name="Belahbib H."/>
            <person name="Rocher C."/>
            <person name="Selva M."/>
            <person name="Riesgo A."/>
            <person name="Vervoort M."/>
            <person name="Leys S.P."/>
            <person name="Kodjabachian L."/>
            <person name="Le Bivic A."/>
            <person name="Borchiellini C."/>
            <person name="Claverie J.M."/>
            <person name="Renard E."/>
        </authorList>
    </citation>
    <scope>NUCLEOTIDE SEQUENCE [LARGE SCALE GENOMIC DNA]</scope>
    <source>
        <strain evidence="2">SPO-2</strain>
    </source>
</reference>
<dbReference type="PANTHER" id="PTHR33875:SF2">
    <property type="entry name" value="ACR183CP"/>
    <property type="match status" value="1"/>
</dbReference>
<evidence type="ECO:0000313" key="2">
    <source>
        <dbReference type="EMBL" id="KAI6645787.1"/>
    </source>
</evidence>
<dbReference type="EMBL" id="JAKMXF010000365">
    <property type="protein sequence ID" value="KAI6645787.1"/>
    <property type="molecule type" value="Genomic_DNA"/>
</dbReference>
<comment type="caution">
    <text evidence="2">The sequence shown here is derived from an EMBL/GenBank/DDBJ whole genome shotgun (WGS) entry which is preliminary data.</text>
</comment>
<dbReference type="Proteomes" id="UP001165289">
    <property type="component" value="Unassembled WGS sequence"/>
</dbReference>
<sequence>MILLTVTFAAILSLSYTIQTPQRQLGYPLLGNRTREIFIDVFYDNICEVSAANWPLFSQVISQEYLRNTLGVAVHIFPLPYHHNSFFAAWAGEAVIQTDASKYRDYMTYVFKNYDDFISKAVNLTEGEVHQAYAKAVEMSTGIKAQVILDGYKNRDLDLRARLAWKYGCYRGVSGTPTFMVNDVEVPEAGGFNLSQWNSFLRNLLG</sequence>